<sequence length="457" mass="47929">MIALAMALAMLPLVMVSGASAEPPPPADSFYDPPAELGSLSPGAIVRSRPVDANALQLVPINVDAWQLLYRTTDASGAPEAAVTTIMVPRGATGPRPLLSYQAATDSTLRICNPSYSLVAGSPIDPLSPAGPFTFALPSAEVALAAAGLAEGWAVALPDHGSIDDRFLTPRQPGYAVLDGIRAATSFAPAGLDGIRTPTALWGYSGGAIASSWAIEEHPAYAPELNIKGAAFGAPERDLEESLRSANRALLAGLIPIALASIAKDSPEFAAEIDQYLTPGGKAIVAKARNHCVGQNVLENIWFDYEQHLNAPIEELLANPVIRREIDARGITGRAPTVPTYIHNGVSEEVAPIVGTDKLVRSYCDGGGQVTYRREEFPSNPPKEFITTHGIIAISGSPGAFTWIKQRLSGNPPLAAGCDIQTVPSTLIEPGVPEVIAPSFIENLLSLVNGEPIGAHR</sequence>
<comment type="caution">
    <text evidence="2">The sequence shown here is derived from an EMBL/GenBank/DDBJ whole genome shotgun (WGS) entry which is preliminary data.</text>
</comment>
<evidence type="ECO:0000313" key="3">
    <source>
        <dbReference type="Proteomes" id="UP000642993"/>
    </source>
</evidence>
<feature type="chain" id="PRO_5036887402" evidence="1">
    <location>
        <begin position="22"/>
        <end position="457"/>
    </location>
</feature>
<dbReference type="PANTHER" id="PTHR34853">
    <property type="match status" value="1"/>
</dbReference>
<dbReference type="GO" id="GO:0016042">
    <property type="term" value="P:lipid catabolic process"/>
    <property type="evidence" value="ECO:0007669"/>
    <property type="project" value="InterPro"/>
</dbReference>
<dbReference type="AlphaFoldDB" id="A0A927PJI0"/>
<keyword evidence="3" id="KW-1185">Reference proteome</keyword>
<dbReference type="InterPro" id="IPR029058">
    <property type="entry name" value="AB_hydrolase_fold"/>
</dbReference>
<dbReference type="Gene3D" id="1.10.260.130">
    <property type="match status" value="1"/>
</dbReference>
<dbReference type="PANTHER" id="PTHR34853:SF1">
    <property type="entry name" value="LIPASE 5"/>
    <property type="match status" value="1"/>
</dbReference>
<protein>
    <submittedName>
        <fullName evidence="2">Triacylglycerol lipase</fullName>
    </submittedName>
</protein>
<dbReference type="PIRSF" id="PIRSF029171">
    <property type="entry name" value="Esterase_LipA"/>
    <property type="match status" value="1"/>
</dbReference>
<keyword evidence="1" id="KW-0732">Signal</keyword>
<dbReference type="SUPFAM" id="SSF53474">
    <property type="entry name" value="alpha/beta-Hydrolases"/>
    <property type="match status" value="1"/>
</dbReference>
<organism evidence="2 3">
    <name type="scientific">Lolliginicoccus lacisalsi</name>
    <dbReference type="NCBI Taxonomy" id="2742202"/>
    <lineage>
        <taxon>Bacteria</taxon>
        <taxon>Bacillati</taxon>
        <taxon>Actinomycetota</taxon>
        <taxon>Actinomycetes</taxon>
        <taxon>Mycobacteriales</taxon>
        <taxon>Hoyosellaceae</taxon>
        <taxon>Lolliginicoccus</taxon>
    </lineage>
</organism>
<proteinExistence type="predicted"/>
<name>A0A927PJI0_9ACTN</name>
<evidence type="ECO:0000256" key="1">
    <source>
        <dbReference type="SAM" id="SignalP"/>
    </source>
</evidence>
<feature type="signal peptide" evidence="1">
    <location>
        <begin position="1"/>
        <end position="21"/>
    </location>
</feature>
<gene>
    <name evidence="2" type="ORF">HT102_00040</name>
</gene>
<dbReference type="Proteomes" id="UP000642993">
    <property type="component" value="Unassembled WGS sequence"/>
</dbReference>
<reference evidence="2" key="1">
    <citation type="submission" date="2020-09" db="EMBL/GenBank/DDBJ databases">
        <title>Hoyosella lacisalsi sp. nov., a halotolerant actinobacterium isolated from soil of Lake Gudzhirganskoe.</title>
        <authorList>
            <person name="Yang Q."/>
            <person name="Guo P.Y."/>
            <person name="Liu S.W."/>
            <person name="Li F.N."/>
            <person name="Sun C.H."/>
        </authorList>
    </citation>
    <scope>NUCLEOTIDE SEQUENCE</scope>
    <source>
        <strain evidence="2">G463</strain>
    </source>
</reference>
<dbReference type="Gene3D" id="3.40.50.1820">
    <property type="entry name" value="alpha/beta hydrolase"/>
    <property type="match status" value="1"/>
</dbReference>
<dbReference type="Pfam" id="PF03583">
    <property type="entry name" value="LIP"/>
    <property type="match status" value="1"/>
</dbReference>
<accession>A0A927PJI0</accession>
<dbReference type="GO" id="GO:0004806">
    <property type="term" value="F:triacylglycerol lipase activity"/>
    <property type="evidence" value="ECO:0007669"/>
    <property type="project" value="InterPro"/>
</dbReference>
<evidence type="ECO:0000313" key="2">
    <source>
        <dbReference type="EMBL" id="MBD8504875.1"/>
    </source>
</evidence>
<dbReference type="EMBL" id="JACYWE010000001">
    <property type="protein sequence ID" value="MBD8504875.1"/>
    <property type="molecule type" value="Genomic_DNA"/>
</dbReference>
<dbReference type="InterPro" id="IPR005152">
    <property type="entry name" value="Lipase_secreted"/>
</dbReference>